<dbReference type="AlphaFoldDB" id="A0A9P0E891"/>
<organism evidence="1 2">
    <name type="scientific">Nezara viridula</name>
    <name type="common">Southern green stink bug</name>
    <name type="synonym">Cimex viridulus</name>
    <dbReference type="NCBI Taxonomy" id="85310"/>
    <lineage>
        <taxon>Eukaryota</taxon>
        <taxon>Metazoa</taxon>
        <taxon>Ecdysozoa</taxon>
        <taxon>Arthropoda</taxon>
        <taxon>Hexapoda</taxon>
        <taxon>Insecta</taxon>
        <taxon>Pterygota</taxon>
        <taxon>Neoptera</taxon>
        <taxon>Paraneoptera</taxon>
        <taxon>Hemiptera</taxon>
        <taxon>Heteroptera</taxon>
        <taxon>Panheteroptera</taxon>
        <taxon>Pentatomomorpha</taxon>
        <taxon>Pentatomoidea</taxon>
        <taxon>Pentatomidae</taxon>
        <taxon>Pentatominae</taxon>
        <taxon>Nezara</taxon>
    </lineage>
</organism>
<gene>
    <name evidence="1" type="ORF">NEZAVI_LOCUS2718</name>
</gene>
<dbReference type="EMBL" id="OV725077">
    <property type="protein sequence ID" value="CAH1391780.1"/>
    <property type="molecule type" value="Genomic_DNA"/>
</dbReference>
<evidence type="ECO:0000313" key="1">
    <source>
        <dbReference type="EMBL" id="CAH1391780.1"/>
    </source>
</evidence>
<sequence>MKLCSRYYRGGKRGAEHFGALGSGGEAVVEWCNGPCSRFPLESFRPPLLLTKVPRHPSVEDCLTVKRSFIVSSVGWALRLKLRRTEDPRAASVDPATPRAARALRKHFKAVPAAPHHTSLSLTLLVNSCRAAYPSPPLRRYLSSRVVPYVNKLQSVDDMLAGWLKLGTSTLKAAVALSPVASSIFALASPLPNTAPGTLHNDAHWYNFTSPFPNRPGGSLKADMSGSPPVPFLATLFTEYPTIRGTGR</sequence>
<proteinExistence type="predicted"/>
<protein>
    <submittedName>
        <fullName evidence="1">Uncharacterized protein</fullName>
    </submittedName>
</protein>
<reference evidence="1" key="1">
    <citation type="submission" date="2022-01" db="EMBL/GenBank/DDBJ databases">
        <authorList>
            <person name="King R."/>
        </authorList>
    </citation>
    <scope>NUCLEOTIDE SEQUENCE</scope>
</reference>
<dbReference type="Proteomes" id="UP001152798">
    <property type="component" value="Chromosome 1"/>
</dbReference>
<name>A0A9P0E891_NEZVI</name>
<keyword evidence="2" id="KW-1185">Reference proteome</keyword>
<accession>A0A9P0E891</accession>
<evidence type="ECO:0000313" key="2">
    <source>
        <dbReference type="Proteomes" id="UP001152798"/>
    </source>
</evidence>